<evidence type="ECO:0000256" key="3">
    <source>
        <dbReference type="ARBA" id="ARBA00022692"/>
    </source>
</evidence>
<dbReference type="GO" id="GO:0046872">
    <property type="term" value="F:metal ion binding"/>
    <property type="evidence" value="ECO:0007669"/>
    <property type="project" value="UniProtKB-KW"/>
</dbReference>
<keyword evidence="9" id="KW-0472">Membrane</keyword>
<evidence type="ECO:0000256" key="2">
    <source>
        <dbReference type="ARBA" id="ARBA00022670"/>
    </source>
</evidence>
<keyword evidence="4" id="KW-0479">Metal-binding</keyword>
<evidence type="ECO:0000313" key="13">
    <source>
        <dbReference type="Proteomes" id="UP000597444"/>
    </source>
</evidence>
<keyword evidence="7" id="KW-1133">Transmembrane helix</keyword>
<comment type="cofactor">
    <cofactor evidence="10">
        <name>Zn(2+)</name>
        <dbReference type="ChEBI" id="CHEBI:29105"/>
    </cofactor>
    <text evidence="10">Binds 1 zinc ion per subunit.</text>
</comment>
<dbReference type="PANTHER" id="PTHR43221">
    <property type="entry name" value="PROTEASE HTPX"/>
    <property type="match status" value="1"/>
</dbReference>
<dbReference type="Pfam" id="PF01435">
    <property type="entry name" value="Peptidase_M48"/>
    <property type="match status" value="1"/>
</dbReference>
<dbReference type="GO" id="GO:0004222">
    <property type="term" value="F:metalloendopeptidase activity"/>
    <property type="evidence" value="ECO:0007669"/>
    <property type="project" value="InterPro"/>
</dbReference>
<sequence length="335" mass="37242">MSTAQPNARRRFPGLDPVVLQHPFDRTALSALQRVPGLDIVVRKFIELFPERVAYIMNIAQTVRVSPLQCPQLYAQLLEACEILDVKEPELYVAQHPVPNAYTSGHDHPYIVVTTGLLDLMNQDEVLAVIAHELGHIKSGHVLYKTMARCITLLLTIIGDMTLGIGRLIGRALEATLLEWDRMSEFTADRSALMVVQDPQIMLSLMMKLAGGTLFQRDQMDASEFLKQANLYESVDANVLDRMYKLLLIAPTTHPLIIVRSREVMNWSESREYKETLEGSYPHTPEYYGRVSSSGSTDSAASASSGTNAGLVHCPHCGREQVNQRFCSLCGGAIS</sequence>
<dbReference type="GO" id="GO:0006508">
    <property type="term" value="P:proteolysis"/>
    <property type="evidence" value="ECO:0007669"/>
    <property type="project" value="UniProtKB-KW"/>
</dbReference>
<dbReference type="RefSeq" id="WP_220201880.1">
    <property type="nucleotide sequence ID" value="NZ_BNJK01000001.1"/>
</dbReference>
<keyword evidence="2 10" id="KW-0645">Protease</keyword>
<protein>
    <recommendedName>
        <fullName evidence="11">Peptidase M48 domain-containing protein</fullName>
    </recommendedName>
</protein>
<organism evidence="12 13">
    <name type="scientific">Reticulibacter mediterranei</name>
    <dbReference type="NCBI Taxonomy" id="2778369"/>
    <lineage>
        <taxon>Bacteria</taxon>
        <taxon>Bacillati</taxon>
        <taxon>Chloroflexota</taxon>
        <taxon>Ktedonobacteria</taxon>
        <taxon>Ktedonobacterales</taxon>
        <taxon>Reticulibacteraceae</taxon>
        <taxon>Reticulibacter</taxon>
    </lineage>
</organism>
<comment type="similarity">
    <text evidence="10">Belongs to the peptidase M48 family.</text>
</comment>
<keyword evidence="5 10" id="KW-0378">Hydrolase</keyword>
<dbReference type="EMBL" id="BNJK01000001">
    <property type="protein sequence ID" value="GHO90947.1"/>
    <property type="molecule type" value="Genomic_DNA"/>
</dbReference>
<evidence type="ECO:0000256" key="4">
    <source>
        <dbReference type="ARBA" id="ARBA00022723"/>
    </source>
</evidence>
<keyword evidence="8 10" id="KW-0482">Metalloprotease</keyword>
<evidence type="ECO:0000256" key="6">
    <source>
        <dbReference type="ARBA" id="ARBA00022833"/>
    </source>
</evidence>
<evidence type="ECO:0000256" key="1">
    <source>
        <dbReference type="ARBA" id="ARBA00022475"/>
    </source>
</evidence>
<comment type="caution">
    <text evidence="12">The sequence shown here is derived from an EMBL/GenBank/DDBJ whole genome shotgun (WGS) entry which is preliminary data.</text>
</comment>
<evidence type="ECO:0000256" key="10">
    <source>
        <dbReference type="RuleBase" id="RU003983"/>
    </source>
</evidence>
<gene>
    <name evidence="12" type="ORF">KSF_009950</name>
</gene>
<evidence type="ECO:0000256" key="5">
    <source>
        <dbReference type="ARBA" id="ARBA00022801"/>
    </source>
</evidence>
<keyword evidence="13" id="KW-1185">Reference proteome</keyword>
<evidence type="ECO:0000313" key="12">
    <source>
        <dbReference type="EMBL" id="GHO90947.1"/>
    </source>
</evidence>
<proteinExistence type="inferred from homology"/>
<evidence type="ECO:0000256" key="7">
    <source>
        <dbReference type="ARBA" id="ARBA00022989"/>
    </source>
</evidence>
<dbReference type="Proteomes" id="UP000597444">
    <property type="component" value="Unassembled WGS sequence"/>
</dbReference>
<evidence type="ECO:0000256" key="8">
    <source>
        <dbReference type="ARBA" id="ARBA00023049"/>
    </source>
</evidence>
<dbReference type="PANTHER" id="PTHR43221:SF3">
    <property type="entry name" value="SLL1280 PROTEIN"/>
    <property type="match status" value="1"/>
</dbReference>
<feature type="domain" description="Peptidase M48" evidence="11">
    <location>
        <begin position="71"/>
        <end position="266"/>
    </location>
</feature>
<dbReference type="AlphaFoldDB" id="A0A8J3N143"/>
<keyword evidence="3" id="KW-0812">Transmembrane</keyword>
<dbReference type="CDD" id="cd07325">
    <property type="entry name" value="M48_Ste24p_like"/>
    <property type="match status" value="1"/>
</dbReference>
<evidence type="ECO:0000256" key="9">
    <source>
        <dbReference type="ARBA" id="ARBA00023136"/>
    </source>
</evidence>
<keyword evidence="1" id="KW-1003">Cell membrane</keyword>
<name>A0A8J3N143_9CHLR</name>
<evidence type="ECO:0000259" key="11">
    <source>
        <dbReference type="Pfam" id="PF01435"/>
    </source>
</evidence>
<accession>A0A8J3N143</accession>
<keyword evidence="6 10" id="KW-0862">Zinc</keyword>
<reference evidence="12" key="1">
    <citation type="submission" date="2020-10" db="EMBL/GenBank/DDBJ databases">
        <title>Taxonomic study of unclassified bacteria belonging to the class Ktedonobacteria.</title>
        <authorList>
            <person name="Yabe S."/>
            <person name="Wang C.M."/>
            <person name="Zheng Y."/>
            <person name="Sakai Y."/>
            <person name="Cavaletti L."/>
            <person name="Monciardini P."/>
            <person name="Donadio S."/>
        </authorList>
    </citation>
    <scope>NUCLEOTIDE SEQUENCE</scope>
    <source>
        <strain evidence="12">ID150040</strain>
    </source>
</reference>
<dbReference type="InterPro" id="IPR050083">
    <property type="entry name" value="HtpX_protease"/>
</dbReference>
<dbReference type="Gene3D" id="3.30.2010.10">
    <property type="entry name" value="Metalloproteases ('zincins'), catalytic domain"/>
    <property type="match status" value="1"/>
</dbReference>
<dbReference type="InterPro" id="IPR001915">
    <property type="entry name" value="Peptidase_M48"/>
</dbReference>